<protein>
    <recommendedName>
        <fullName evidence="6">Diguanylate phosphodiesterase</fullName>
    </recommendedName>
</protein>
<dbReference type="GO" id="GO:0000160">
    <property type="term" value="P:phosphorelay signal transduction system"/>
    <property type="evidence" value="ECO:0007669"/>
    <property type="project" value="InterPro"/>
</dbReference>
<evidence type="ECO:0008006" key="6">
    <source>
        <dbReference type="Google" id="ProtNLM"/>
    </source>
</evidence>
<dbReference type="InterPro" id="IPR001789">
    <property type="entry name" value="Sig_transdc_resp-reg_receiver"/>
</dbReference>
<dbReference type="PANTHER" id="PTHR33121">
    <property type="entry name" value="CYCLIC DI-GMP PHOSPHODIESTERASE PDEF"/>
    <property type="match status" value="1"/>
</dbReference>
<evidence type="ECO:0000313" key="5">
    <source>
        <dbReference type="Proteomes" id="UP000280395"/>
    </source>
</evidence>
<dbReference type="Proteomes" id="UP000280395">
    <property type="component" value="Unassembled WGS sequence"/>
</dbReference>
<dbReference type="GO" id="GO:0071111">
    <property type="term" value="F:cyclic-guanylate-specific phosphodiesterase activity"/>
    <property type="evidence" value="ECO:0007669"/>
    <property type="project" value="InterPro"/>
</dbReference>
<feature type="domain" description="Response regulatory" evidence="2">
    <location>
        <begin position="8"/>
        <end position="129"/>
    </location>
</feature>
<dbReference type="Gene3D" id="3.20.20.450">
    <property type="entry name" value="EAL domain"/>
    <property type="match status" value="1"/>
</dbReference>
<sequence length="402" mass="44203">MMQVLPLRVLVLEDHLFQQTVAVNLLRKLGCQDVFSASNGTQALETLQRVGPVDIVVCDLRMEGMDGLEFLQRVAKVGLVGAVILSSSLSGDVRQAARQLVALLGLPLLGDLGKPLHAQALNELLHQHLSDPRIAPMRLKPLELAQAGEVRSAMRRKQMETYFQPKINLLNGDVVGVEALTRWNHPTKGVVSPAVFMPAIESCGLLNELLFSQIRQGLALAREASSRGHVLNIAFNLEPVQLSNPELVSIIRGILCSFGLPASSLTFELTESGLLEASATCLESLVRLRMMGCRLSIDDFGVGFSSLQRLCQLPFNEIKLDREFVRGLDHDSRCLAVIKCTLELGRALGMSVVIEGIEKQEQYQQLLELGCVQGQGYFFAKPMTEQDFLTWLGTRTSPAKHV</sequence>
<dbReference type="CDD" id="cd01948">
    <property type="entry name" value="EAL"/>
    <property type="match status" value="1"/>
</dbReference>
<comment type="caution">
    <text evidence="4">The sequence shown here is derived from an EMBL/GenBank/DDBJ whole genome shotgun (WGS) entry which is preliminary data.</text>
</comment>
<accession>A0A3M5VEJ0</accession>
<keyword evidence="1" id="KW-0597">Phosphoprotein</keyword>
<evidence type="ECO:0000313" key="4">
    <source>
        <dbReference type="EMBL" id="RMU56611.1"/>
    </source>
</evidence>
<dbReference type="Pfam" id="PF00563">
    <property type="entry name" value="EAL"/>
    <property type="match status" value="1"/>
</dbReference>
<dbReference type="PROSITE" id="PS50883">
    <property type="entry name" value="EAL"/>
    <property type="match status" value="1"/>
</dbReference>
<proteinExistence type="predicted"/>
<dbReference type="AlphaFoldDB" id="A0A3M5VEJ0"/>
<dbReference type="InterPro" id="IPR011006">
    <property type="entry name" value="CheY-like_superfamily"/>
</dbReference>
<evidence type="ECO:0000256" key="1">
    <source>
        <dbReference type="PROSITE-ProRule" id="PRU00169"/>
    </source>
</evidence>
<dbReference type="InterPro" id="IPR001633">
    <property type="entry name" value="EAL_dom"/>
</dbReference>
<dbReference type="SMART" id="SM00052">
    <property type="entry name" value="EAL"/>
    <property type="match status" value="1"/>
</dbReference>
<organism evidence="4 5">
    <name type="scientific">Pseudomonas syringae pv. avii</name>
    <dbReference type="NCBI Taxonomy" id="663959"/>
    <lineage>
        <taxon>Bacteria</taxon>
        <taxon>Pseudomonadati</taxon>
        <taxon>Pseudomonadota</taxon>
        <taxon>Gammaproteobacteria</taxon>
        <taxon>Pseudomonadales</taxon>
        <taxon>Pseudomonadaceae</taxon>
        <taxon>Pseudomonas</taxon>
        <taxon>Pseudomonas syringae</taxon>
    </lineage>
</organism>
<dbReference type="Pfam" id="PF00072">
    <property type="entry name" value="Response_reg"/>
    <property type="match status" value="1"/>
</dbReference>
<evidence type="ECO:0000259" key="2">
    <source>
        <dbReference type="PROSITE" id="PS50110"/>
    </source>
</evidence>
<dbReference type="InterPro" id="IPR035919">
    <property type="entry name" value="EAL_sf"/>
</dbReference>
<dbReference type="PANTHER" id="PTHR33121:SF70">
    <property type="entry name" value="SIGNALING PROTEIN YKOW"/>
    <property type="match status" value="1"/>
</dbReference>
<dbReference type="SUPFAM" id="SSF141868">
    <property type="entry name" value="EAL domain-like"/>
    <property type="match status" value="1"/>
</dbReference>
<gene>
    <name evidence="4" type="ORF">ALP29_03795</name>
</gene>
<reference evidence="4 5" key="1">
    <citation type="submission" date="2018-08" db="EMBL/GenBank/DDBJ databases">
        <title>Recombination of ecologically and evolutionarily significant loci maintains genetic cohesion in the Pseudomonas syringae species complex.</title>
        <authorList>
            <person name="Dillon M."/>
            <person name="Thakur S."/>
            <person name="Almeida R.N.D."/>
            <person name="Weir B.S."/>
            <person name="Guttman D.S."/>
        </authorList>
    </citation>
    <scope>NUCLEOTIDE SEQUENCE [LARGE SCALE GENOMIC DNA]</scope>
    <source>
        <strain evidence="4 5">ICMP 14479</strain>
    </source>
</reference>
<dbReference type="Gene3D" id="3.40.50.2300">
    <property type="match status" value="1"/>
</dbReference>
<dbReference type="PROSITE" id="PS50110">
    <property type="entry name" value="RESPONSE_REGULATORY"/>
    <property type="match status" value="1"/>
</dbReference>
<dbReference type="SUPFAM" id="SSF52172">
    <property type="entry name" value="CheY-like"/>
    <property type="match status" value="1"/>
</dbReference>
<name>A0A3M5VEJ0_PSESX</name>
<dbReference type="EMBL" id="RBUA01000695">
    <property type="protein sequence ID" value="RMU56611.1"/>
    <property type="molecule type" value="Genomic_DNA"/>
</dbReference>
<feature type="modified residue" description="4-aspartylphosphate" evidence="1">
    <location>
        <position position="59"/>
    </location>
</feature>
<dbReference type="SMART" id="SM00448">
    <property type="entry name" value="REC"/>
    <property type="match status" value="1"/>
</dbReference>
<dbReference type="InterPro" id="IPR050706">
    <property type="entry name" value="Cyclic-di-GMP_PDE-like"/>
</dbReference>
<feature type="domain" description="EAL" evidence="3">
    <location>
        <begin position="143"/>
        <end position="396"/>
    </location>
</feature>
<evidence type="ECO:0000259" key="3">
    <source>
        <dbReference type="PROSITE" id="PS50883"/>
    </source>
</evidence>